<dbReference type="EMBL" id="CAEZYF010000004">
    <property type="protein sequence ID" value="CAB4715021.1"/>
    <property type="molecule type" value="Genomic_DNA"/>
</dbReference>
<feature type="transmembrane region" description="Helical" evidence="6">
    <location>
        <begin position="41"/>
        <end position="61"/>
    </location>
</feature>
<name>A0A6J6QTC4_9ZZZZ</name>
<dbReference type="EMBL" id="CAFBMT010000002">
    <property type="protein sequence ID" value="CAB4915476.1"/>
    <property type="molecule type" value="Genomic_DNA"/>
</dbReference>
<dbReference type="Gene3D" id="1.20.1250.20">
    <property type="entry name" value="MFS general substrate transporter like domains"/>
    <property type="match status" value="1"/>
</dbReference>
<dbReference type="InterPro" id="IPR036259">
    <property type="entry name" value="MFS_trans_sf"/>
</dbReference>
<dbReference type="InterPro" id="IPR050189">
    <property type="entry name" value="MFS_Efflux_Transporters"/>
</dbReference>
<proteinExistence type="predicted"/>
<evidence type="ECO:0000313" key="10">
    <source>
        <dbReference type="EMBL" id="CAB4915476.1"/>
    </source>
</evidence>
<accession>A0A6J6QTC4</accession>
<dbReference type="InterPro" id="IPR020846">
    <property type="entry name" value="MFS_dom"/>
</dbReference>
<comment type="subcellular location">
    <subcellularLocation>
        <location evidence="1">Cell membrane</location>
        <topology evidence="1">Multi-pass membrane protein</topology>
    </subcellularLocation>
</comment>
<dbReference type="EMBL" id="CAESGF010000001">
    <property type="protein sequence ID" value="CAB4362300.1"/>
    <property type="molecule type" value="Genomic_DNA"/>
</dbReference>
<feature type="transmembrane region" description="Helical" evidence="6">
    <location>
        <begin position="202"/>
        <end position="221"/>
    </location>
</feature>
<dbReference type="PRINTS" id="PR01035">
    <property type="entry name" value="TCRTETA"/>
</dbReference>
<gene>
    <name evidence="9" type="ORF">UFOPK2656_00919</name>
    <name evidence="10" type="ORF">UFOPK3651_00502</name>
    <name evidence="8" type="ORF">UFOPK4189_00073</name>
</gene>
<dbReference type="GO" id="GO:0005886">
    <property type="term" value="C:plasma membrane"/>
    <property type="evidence" value="ECO:0007669"/>
    <property type="project" value="UniProtKB-SubCell"/>
</dbReference>
<keyword evidence="3 6" id="KW-0812">Transmembrane</keyword>
<dbReference type="AlphaFoldDB" id="A0A6J6QTC4"/>
<evidence type="ECO:0000256" key="5">
    <source>
        <dbReference type="ARBA" id="ARBA00023136"/>
    </source>
</evidence>
<evidence type="ECO:0000256" key="6">
    <source>
        <dbReference type="SAM" id="Phobius"/>
    </source>
</evidence>
<dbReference type="PROSITE" id="PS50850">
    <property type="entry name" value="MFS"/>
    <property type="match status" value="1"/>
</dbReference>
<feature type="transmembrane region" description="Helical" evidence="6">
    <location>
        <begin position="327"/>
        <end position="349"/>
    </location>
</feature>
<protein>
    <submittedName>
        <fullName evidence="9">Unannotated protein</fullName>
    </submittedName>
</protein>
<evidence type="ECO:0000256" key="3">
    <source>
        <dbReference type="ARBA" id="ARBA00022692"/>
    </source>
</evidence>
<feature type="transmembrane region" description="Helical" evidence="6">
    <location>
        <begin position="162"/>
        <end position="181"/>
    </location>
</feature>
<evidence type="ECO:0000256" key="1">
    <source>
        <dbReference type="ARBA" id="ARBA00004651"/>
    </source>
</evidence>
<evidence type="ECO:0000256" key="2">
    <source>
        <dbReference type="ARBA" id="ARBA00022475"/>
    </source>
</evidence>
<feature type="transmembrane region" description="Helical" evidence="6">
    <location>
        <begin position="236"/>
        <end position="253"/>
    </location>
</feature>
<organism evidence="9">
    <name type="scientific">freshwater metagenome</name>
    <dbReference type="NCBI Taxonomy" id="449393"/>
    <lineage>
        <taxon>unclassified sequences</taxon>
        <taxon>metagenomes</taxon>
        <taxon>ecological metagenomes</taxon>
    </lineage>
</organism>
<feature type="transmembrane region" description="Helical" evidence="6">
    <location>
        <begin position="265"/>
        <end position="285"/>
    </location>
</feature>
<feature type="transmembrane region" description="Helical" evidence="6">
    <location>
        <begin position="355"/>
        <end position="372"/>
    </location>
</feature>
<evidence type="ECO:0000259" key="7">
    <source>
        <dbReference type="PROSITE" id="PS50850"/>
    </source>
</evidence>
<dbReference type="GO" id="GO:0022857">
    <property type="term" value="F:transmembrane transporter activity"/>
    <property type="evidence" value="ECO:0007669"/>
    <property type="project" value="InterPro"/>
</dbReference>
<evidence type="ECO:0000256" key="4">
    <source>
        <dbReference type="ARBA" id="ARBA00022989"/>
    </source>
</evidence>
<evidence type="ECO:0000313" key="9">
    <source>
        <dbReference type="EMBL" id="CAB4715021.1"/>
    </source>
</evidence>
<feature type="transmembrane region" description="Helical" evidence="6">
    <location>
        <begin position="73"/>
        <end position="92"/>
    </location>
</feature>
<keyword evidence="4 6" id="KW-1133">Transmembrane helix</keyword>
<reference evidence="9" key="1">
    <citation type="submission" date="2020-05" db="EMBL/GenBank/DDBJ databases">
        <authorList>
            <person name="Chiriac C."/>
            <person name="Salcher M."/>
            <person name="Ghai R."/>
            <person name="Kavagutti S V."/>
        </authorList>
    </citation>
    <scope>NUCLEOTIDE SEQUENCE</scope>
</reference>
<dbReference type="PANTHER" id="PTHR43124">
    <property type="entry name" value="PURINE EFFLUX PUMP PBUE"/>
    <property type="match status" value="1"/>
</dbReference>
<sequence>MSRRVSGWYPLLIATASVGIANSVVFSLLSNLQDKYGFNDAGLGLIAGSGFVVGLVGQVLLAPLADHGHSKRLLLAGLGTAVLGSVMFALAGSLLTLVLARMIVGLSNSLFGPAARAIVISIGPDNIPQRLGSLTGMELAGFVTGPVVGGMLVGPFGLRTPFLVAGGFALAGMLMLAPRALPQPPRDTERRMAFDLLRLPQIRAAVFMCVALFLPVGFYDATLDRFLTDLGASDRLIGFSFLAYGVPFALLAARGGALASRRGPMRVAVFGTLFVAPLTAVYGFVHFPLMIVGISAVEGVVQALAVPASQGLVAAGAPVGRAAAAQGLAGSATLLVAAVTAYSAGGLYGAVGPEWMFLIAGSGVVLFVMLAVSQHRRAVALS</sequence>
<feature type="domain" description="Major facilitator superfamily (MFS) profile" evidence="7">
    <location>
        <begin position="7"/>
        <end position="379"/>
    </location>
</feature>
<dbReference type="PANTHER" id="PTHR43124:SF3">
    <property type="entry name" value="CHLORAMPHENICOL EFFLUX PUMP RV0191"/>
    <property type="match status" value="1"/>
</dbReference>
<feature type="transmembrane region" description="Helical" evidence="6">
    <location>
        <begin position="291"/>
        <end position="315"/>
    </location>
</feature>
<evidence type="ECO:0000313" key="8">
    <source>
        <dbReference type="EMBL" id="CAB4362300.1"/>
    </source>
</evidence>
<keyword evidence="5 6" id="KW-0472">Membrane</keyword>
<keyword evidence="2" id="KW-1003">Cell membrane</keyword>
<dbReference type="InterPro" id="IPR011701">
    <property type="entry name" value="MFS"/>
</dbReference>
<feature type="transmembrane region" description="Helical" evidence="6">
    <location>
        <begin position="7"/>
        <end position="29"/>
    </location>
</feature>
<dbReference type="SUPFAM" id="SSF103473">
    <property type="entry name" value="MFS general substrate transporter"/>
    <property type="match status" value="1"/>
</dbReference>
<dbReference type="InterPro" id="IPR001958">
    <property type="entry name" value="Tet-R_TetA/multi-R_MdtG-like"/>
</dbReference>
<dbReference type="Pfam" id="PF07690">
    <property type="entry name" value="MFS_1"/>
    <property type="match status" value="2"/>
</dbReference>